<gene>
    <name evidence="2" type="ORF">RND81_13G058400</name>
</gene>
<feature type="region of interest" description="Disordered" evidence="1">
    <location>
        <begin position="29"/>
        <end position="52"/>
    </location>
</feature>
<feature type="compositionally biased region" description="Low complexity" evidence="1">
    <location>
        <begin position="146"/>
        <end position="156"/>
    </location>
</feature>
<keyword evidence="3" id="KW-1185">Reference proteome</keyword>
<dbReference type="AlphaFoldDB" id="A0AAW1GWH1"/>
<dbReference type="Proteomes" id="UP001443914">
    <property type="component" value="Unassembled WGS sequence"/>
</dbReference>
<sequence>MALKPLSEEAIALTEKKMDMSLDDIIKMSKTDAGKKKQREPIKSRGNYNRNHDRSFKVRQFVDSRSTLRQGAFAQKRSSFQGNFFPLAAEAARKAANATFHNRPFNHRNAGNWNKTRPGGPPRRQGNASNGSNALTQQQRQKQHQRQNQQQQQQHQEPLPREEMIHNQKPKTLDSLFANMKEQRMRAFNRPNNGSNARVGFAFNQPRQPWLRGRFGTYRN</sequence>
<name>A0AAW1GWH1_SAPOF</name>
<feature type="region of interest" description="Disordered" evidence="1">
    <location>
        <begin position="101"/>
        <end position="168"/>
    </location>
</feature>
<protein>
    <submittedName>
        <fullName evidence="2">Uncharacterized protein</fullName>
    </submittedName>
</protein>
<feature type="compositionally biased region" description="Polar residues" evidence="1">
    <location>
        <begin position="126"/>
        <end position="136"/>
    </location>
</feature>
<accession>A0AAW1GWH1</accession>
<dbReference type="PANTHER" id="PTHR36048">
    <property type="entry name" value="RIBOSOME MATURATION FACTOR"/>
    <property type="match status" value="1"/>
</dbReference>
<dbReference type="EMBL" id="JBDFQZ010000013">
    <property type="protein sequence ID" value="KAK9668408.1"/>
    <property type="molecule type" value="Genomic_DNA"/>
</dbReference>
<reference evidence="2" key="1">
    <citation type="submission" date="2024-03" db="EMBL/GenBank/DDBJ databases">
        <title>WGS assembly of Saponaria officinalis var. Norfolk2.</title>
        <authorList>
            <person name="Jenkins J."/>
            <person name="Shu S."/>
            <person name="Grimwood J."/>
            <person name="Barry K."/>
            <person name="Goodstein D."/>
            <person name="Schmutz J."/>
            <person name="Leebens-Mack J."/>
            <person name="Osbourn A."/>
        </authorList>
    </citation>
    <scope>NUCLEOTIDE SEQUENCE [LARGE SCALE GENOMIC DNA]</scope>
    <source>
        <strain evidence="2">JIC</strain>
    </source>
</reference>
<proteinExistence type="predicted"/>
<feature type="compositionally biased region" description="Basic and acidic residues" evidence="1">
    <location>
        <begin position="29"/>
        <end position="43"/>
    </location>
</feature>
<dbReference type="PANTHER" id="PTHR36048:SF1">
    <property type="entry name" value="RIBOSOME MATURATION FACTOR"/>
    <property type="match status" value="1"/>
</dbReference>
<comment type="caution">
    <text evidence="2">The sequence shown here is derived from an EMBL/GenBank/DDBJ whole genome shotgun (WGS) entry which is preliminary data.</text>
</comment>
<evidence type="ECO:0000313" key="3">
    <source>
        <dbReference type="Proteomes" id="UP001443914"/>
    </source>
</evidence>
<evidence type="ECO:0000256" key="1">
    <source>
        <dbReference type="SAM" id="MobiDB-lite"/>
    </source>
</evidence>
<evidence type="ECO:0000313" key="2">
    <source>
        <dbReference type="EMBL" id="KAK9668408.1"/>
    </source>
</evidence>
<organism evidence="2 3">
    <name type="scientific">Saponaria officinalis</name>
    <name type="common">Common soapwort</name>
    <name type="synonym">Lychnis saponaria</name>
    <dbReference type="NCBI Taxonomy" id="3572"/>
    <lineage>
        <taxon>Eukaryota</taxon>
        <taxon>Viridiplantae</taxon>
        <taxon>Streptophyta</taxon>
        <taxon>Embryophyta</taxon>
        <taxon>Tracheophyta</taxon>
        <taxon>Spermatophyta</taxon>
        <taxon>Magnoliopsida</taxon>
        <taxon>eudicotyledons</taxon>
        <taxon>Gunneridae</taxon>
        <taxon>Pentapetalae</taxon>
        <taxon>Caryophyllales</taxon>
        <taxon>Caryophyllaceae</taxon>
        <taxon>Caryophylleae</taxon>
        <taxon>Saponaria</taxon>
    </lineage>
</organism>